<gene>
    <name evidence="5" type="ORF">ACFOX3_14240</name>
</gene>
<keyword evidence="2" id="KW-0238">DNA-binding</keyword>
<keyword evidence="6" id="KW-1185">Reference proteome</keyword>
<dbReference type="PANTHER" id="PTHR47894:SF1">
    <property type="entry name" value="HTH-TYPE TRANSCRIPTIONAL REGULATOR VQSM"/>
    <property type="match status" value="1"/>
</dbReference>
<dbReference type="InterPro" id="IPR018060">
    <property type="entry name" value="HTH_AraC"/>
</dbReference>
<evidence type="ECO:0000256" key="2">
    <source>
        <dbReference type="ARBA" id="ARBA00023125"/>
    </source>
</evidence>
<sequence>MQIVTVAPVFVRNLLAGASLRGYSPEQILRAQGLSAQILTNPKLRISTLAFADLCHAVTQLLRDEAFGLLAKPQPFGSFKLLAQACLSTETIKESLVAWRNGSNLLDSSVSATTSFHEDGGYLGFSCEMRAGVDSHYILETLLTTAHRLHCWLANEFLPIEGVELAYPEPEFSEEYRLVFYGAPVRFNQPRNAIHFSRSTLELACVRDKSALKALLAKPHIYLLTQPKQSKSVHMRVRLWMENLFREGHSNPQLQQVSEFLGLTPQTLRRQLQKDGYSFQQLKDDIRRDMAIFLINSKDQSVETIAFRLGFSEASTFIRAFRKWTGLTPLAYRRLS</sequence>
<dbReference type="Proteomes" id="UP001595840">
    <property type="component" value="Unassembled WGS sequence"/>
</dbReference>
<dbReference type="SUPFAM" id="SSF46689">
    <property type="entry name" value="Homeodomain-like"/>
    <property type="match status" value="1"/>
</dbReference>
<keyword evidence="1" id="KW-0805">Transcription regulation</keyword>
<dbReference type="PROSITE" id="PS01124">
    <property type="entry name" value="HTH_ARAC_FAMILY_2"/>
    <property type="match status" value="1"/>
</dbReference>
<dbReference type="InterPro" id="IPR020449">
    <property type="entry name" value="Tscrpt_reg_AraC-type_HTH"/>
</dbReference>
<dbReference type="Pfam" id="PF12833">
    <property type="entry name" value="HTH_18"/>
    <property type="match status" value="1"/>
</dbReference>
<dbReference type="PRINTS" id="PR00032">
    <property type="entry name" value="HTHARAC"/>
</dbReference>
<comment type="caution">
    <text evidence="5">The sequence shown here is derived from an EMBL/GenBank/DDBJ whole genome shotgun (WGS) entry which is preliminary data.</text>
</comment>
<dbReference type="RefSeq" id="WP_290261303.1">
    <property type="nucleotide sequence ID" value="NZ_JAUFQG010000004.1"/>
</dbReference>
<organism evidence="5 6">
    <name type="scientific">Simiduia curdlanivorans</name>
    <dbReference type="NCBI Taxonomy" id="1492769"/>
    <lineage>
        <taxon>Bacteria</taxon>
        <taxon>Pseudomonadati</taxon>
        <taxon>Pseudomonadota</taxon>
        <taxon>Gammaproteobacteria</taxon>
        <taxon>Cellvibrionales</taxon>
        <taxon>Cellvibrionaceae</taxon>
        <taxon>Simiduia</taxon>
    </lineage>
</organism>
<dbReference type="Pfam" id="PF12625">
    <property type="entry name" value="Arabinose_bd"/>
    <property type="match status" value="1"/>
</dbReference>
<evidence type="ECO:0000313" key="5">
    <source>
        <dbReference type="EMBL" id="MFC4363470.1"/>
    </source>
</evidence>
<dbReference type="SMART" id="SM00342">
    <property type="entry name" value="HTH_ARAC"/>
    <property type="match status" value="1"/>
</dbReference>
<reference evidence="6" key="1">
    <citation type="journal article" date="2019" name="Int. J. Syst. Evol. Microbiol.">
        <title>The Global Catalogue of Microorganisms (GCM) 10K type strain sequencing project: providing services to taxonomists for standard genome sequencing and annotation.</title>
        <authorList>
            <consortium name="The Broad Institute Genomics Platform"/>
            <consortium name="The Broad Institute Genome Sequencing Center for Infectious Disease"/>
            <person name="Wu L."/>
            <person name="Ma J."/>
        </authorList>
    </citation>
    <scope>NUCLEOTIDE SEQUENCE [LARGE SCALE GENOMIC DNA]</scope>
    <source>
        <strain evidence="6">CECT 8570</strain>
    </source>
</reference>
<dbReference type="Gene3D" id="1.10.10.60">
    <property type="entry name" value="Homeodomain-like"/>
    <property type="match status" value="1"/>
</dbReference>
<dbReference type="InterPro" id="IPR032687">
    <property type="entry name" value="AraC-type_N"/>
</dbReference>
<proteinExistence type="predicted"/>
<evidence type="ECO:0000259" key="4">
    <source>
        <dbReference type="PROSITE" id="PS01124"/>
    </source>
</evidence>
<dbReference type="PANTHER" id="PTHR47894">
    <property type="entry name" value="HTH-TYPE TRANSCRIPTIONAL REGULATOR GADX"/>
    <property type="match status" value="1"/>
</dbReference>
<name>A0ABV8V6D5_9GAMM</name>
<evidence type="ECO:0000256" key="3">
    <source>
        <dbReference type="ARBA" id="ARBA00023163"/>
    </source>
</evidence>
<protein>
    <submittedName>
        <fullName evidence="5">AraC family transcriptional regulator</fullName>
    </submittedName>
</protein>
<evidence type="ECO:0000313" key="6">
    <source>
        <dbReference type="Proteomes" id="UP001595840"/>
    </source>
</evidence>
<keyword evidence="3" id="KW-0804">Transcription</keyword>
<feature type="domain" description="HTH araC/xylS-type" evidence="4">
    <location>
        <begin position="235"/>
        <end position="335"/>
    </location>
</feature>
<evidence type="ECO:0000256" key="1">
    <source>
        <dbReference type="ARBA" id="ARBA00023015"/>
    </source>
</evidence>
<accession>A0ABV8V6D5</accession>
<dbReference type="InterPro" id="IPR009057">
    <property type="entry name" value="Homeodomain-like_sf"/>
</dbReference>
<dbReference type="EMBL" id="JBHSCX010000020">
    <property type="protein sequence ID" value="MFC4363470.1"/>
    <property type="molecule type" value="Genomic_DNA"/>
</dbReference>